<name>A0A226EF99_FOLCA</name>
<dbReference type="InterPro" id="IPR019442">
    <property type="entry name" value="THADA/TRM732_DUF2428"/>
</dbReference>
<dbReference type="SUPFAM" id="SSF48371">
    <property type="entry name" value="ARM repeat"/>
    <property type="match status" value="1"/>
</dbReference>
<feature type="domain" description="tRNA (32-2'-O)-methyltransferase regulator THADA-like TPR repeats region" evidence="5">
    <location>
        <begin position="625"/>
        <end position="770"/>
    </location>
</feature>
<dbReference type="Proteomes" id="UP000198287">
    <property type="component" value="Unassembled WGS sequence"/>
</dbReference>
<proteinExistence type="inferred from homology"/>
<evidence type="ECO:0000259" key="6">
    <source>
        <dbReference type="Pfam" id="PF25151"/>
    </source>
</evidence>
<dbReference type="InterPro" id="IPR016024">
    <property type="entry name" value="ARM-type_fold"/>
</dbReference>
<dbReference type="Pfam" id="PF10350">
    <property type="entry name" value="DUF2428"/>
    <property type="match status" value="1"/>
</dbReference>
<evidence type="ECO:0000256" key="2">
    <source>
        <dbReference type="ARBA" id="ARBA00022694"/>
    </source>
</evidence>
<accession>A0A226EF99</accession>
<evidence type="ECO:0000256" key="1">
    <source>
        <dbReference type="ARBA" id="ARBA00010409"/>
    </source>
</evidence>
<keyword evidence="8" id="KW-1185">Reference proteome</keyword>
<evidence type="ECO:0000259" key="4">
    <source>
        <dbReference type="Pfam" id="PF10350"/>
    </source>
</evidence>
<feature type="domain" description="tRNA (32-2'-O)-methyltransferase regulator THADA-like C-terminal TPR repeats region" evidence="6">
    <location>
        <begin position="1158"/>
        <end position="1326"/>
    </location>
</feature>
<reference evidence="7 8" key="1">
    <citation type="submission" date="2015-12" db="EMBL/GenBank/DDBJ databases">
        <title>The genome of Folsomia candida.</title>
        <authorList>
            <person name="Faddeeva A."/>
            <person name="Derks M.F."/>
            <person name="Anvar Y."/>
            <person name="Smit S."/>
            <person name="Van Straalen N."/>
            <person name="Roelofs D."/>
        </authorList>
    </citation>
    <scope>NUCLEOTIDE SEQUENCE [LARGE SCALE GENOMIC DNA]</scope>
    <source>
        <strain evidence="7 8">VU population</strain>
        <tissue evidence="7">Whole body</tissue>
    </source>
</reference>
<dbReference type="GO" id="GO:0005829">
    <property type="term" value="C:cytosol"/>
    <property type="evidence" value="ECO:0007669"/>
    <property type="project" value="TreeGrafter"/>
</dbReference>
<organism evidence="7 8">
    <name type="scientific">Folsomia candida</name>
    <name type="common">Springtail</name>
    <dbReference type="NCBI Taxonomy" id="158441"/>
    <lineage>
        <taxon>Eukaryota</taxon>
        <taxon>Metazoa</taxon>
        <taxon>Ecdysozoa</taxon>
        <taxon>Arthropoda</taxon>
        <taxon>Hexapoda</taxon>
        <taxon>Collembola</taxon>
        <taxon>Entomobryomorpha</taxon>
        <taxon>Isotomoidea</taxon>
        <taxon>Isotomidae</taxon>
        <taxon>Proisotominae</taxon>
        <taxon>Folsomia</taxon>
    </lineage>
</organism>
<sequence>MSHQELENKFRQLTLGAGLDTFSSSGGDVDDKKGNNIGSRSKGISVPFEGKLKSMLKELSNVKWETEPLTADKFKALVRDMLKSYGQDIASQLLETSNIQDKITNALIVLKVLAETPHPKAELELEVDDSNDKQQLINTMKPRDLFWDMIITPNLHDTYHYLAQVIQYCYKNLQKFSCTLLIENRDHYQSTSSTGFARHQLLGLLQKAVKTLLVFMKRDLINVSSSDGAFEREDSVNYLGESLCEFVNSDADMGIDIRCSIGLAITGLVLYRFKGWNQNVVTYFEKLFDGSDYLPSLEKEEKKDVVDLLENVRRITSKDVNKISVATGILCYVEVEDVSINVAELIYLIAKHIMDLDHGTKEALNLGTARVIEMLTDKLADPNASEKILEKVSTLFGTIEFFIFSYIPGHIDAVKTCCRNILGSLTKIYVRIEEQGMNFCTSPEMIENLLKKILSKDDHVRWIALSCVTRNSSASVKVLKLEEHLPVSLLCSKRSSKNSAIESYISLMSYDFPLSDRQTWEQRWILPLFEVQPNQNHESWAQKKIIIKSILKPRDRFAQNLKIILNPLLNFVIERMNSAQNGRKDIAESTLLAAETIKMASEFGLQIDEFEKNNASDNKNTENNNKDSFKGLIPRKMLNSWLWHSNPQVRLAGASLLIETKKTSEVILADDFESLRILFKYNLMSQNPSFRQEFMSYFKKLILRLRDSQALLRRSNEENATALKQYEEFFIWIWNFFTEDEGIFTGANFGRRCLSLECLTELVGTFGDLSIFRVKSDNLKYLSWLSDTYENNKIHASEILLKLPIPAFKEETMCEKLFNESVTLCQSVKPPDSATGRYLMALLMRKTEIPKYSPENILTALYQKLEETYASICSTSLLEVACARPMYGLIRGIRMIVWATAENCQRNTEFYRSYFEKLIPLLLKYDEILFPLLGNVAPEGYLPGLPDSADDNSQVVRSITAQMLLVCSWRSMRDICLLFAEICGLLPLEGEKSTGNNQFILSFDQVSSIGYHMLYLMKNLVHRGVFEQVFVGFKTLASRLWASSNPNLCALPSKWLNEAMDEEHMSSKCITRRSAGLPFIFQALLSAECDNSTFLGDWVTRLFVRDESPINSVVRIHSMNVLRALFRDTIFSCAMMPFVPQGLRIAFRGLKSNDWTERNAGLMLYGALIRRTFGPKLNLMSAPTFFRRFPEMYDFLLGELDVCLKVLNISSTSCSAGTGDGSHSEVISINGSDFTFHLLLLLSSFSPAGRVEDEHFKLSEFIFKLRQCAACSDVEVRKLAAKAIIPFLNGPNDYSVALNIISELKRTANVDKLSLNHVHGNLIQMATIVKYITKENKCIEIMSKALSELLTMEYFSSINCPTIFEGIADVILAFENFEHQMLQFLYNMLTSVYYKRYDNSKIPSRNIVPGLLKADATISKGVILFTMSSFVADMDLSSRLCATLYHWLTSCMSVTFLEQLMEVLCNTEKSKCILDVTFNGLEPTSAVLLEALISCYVKIDIMYVGQSVVELKFLKLLSKISDGAFENCLKSRQEEIQDLTDQFLKRLISICCTELSAATTEHKRLALIMLCKLTFGTEIEIKQEYQELLCLKLLEWTDSSMDDDLRLGAALGIPSVPLSGPLLRLSVINQSRIWLTVLNLAQDDDLEFRSIVNAKVTSTSSVAACDRKSLENLVQCFLESFVKVHPLEGLTLLVGLLLKDDFEITTEDAHDDDEGRLFDKSEMNMFKEPIILAKVIKEYLVTHKLENSFQTYFEQNLTPQLSEMYELASNTKLYICSPTLSTIVNVSRMRLNSDQIDEDDMLNSSHDIFCTTNISIGSAIQSIVLNILTESLL</sequence>
<dbReference type="STRING" id="158441.A0A226EF99"/>
<evidence type="ECO:0000259" key="5">
    <source>
        <dbReference type="Pfam" id="PF25150"/>
    </source>
</evidence>
<dbReference type="InterPro" id="IPR056843">
    <property type="entry name" value="THADA-like_TPR"/>
</dbReference>
<gene>
    <name evidence="7" type="ORF">Fcan01_09830</name>
</gene>
<evidence type="ECO:0000256" key="3">
    <source>
        <dbReference type="ARBA" id="ARBA00035698"/>
    </source>
</evidence>
<feature type="domain" description="DUF2428" evidence="4">
    <location>
        <begin position="914"/>
        <end position="1156"/>
    </location>
</feature>
<evidence type="ECO:0000313" key="7">
    <source>
        <dbReference type="EMBL" id="OXA55491.1"/>
    </source>
</evidence>
<dbReference type="InterPro" id="IPR056842">
    <property type="entry name" value="THADA-like_TPR_C"/>
</dbReference>
<evidence type="ECO:0000313" key="8">
    <source>
        <dbReference type="Proteomes" id="UP000198287"/>
    </source>
</evidence>
<comment type="similarity">
    <text evidence="1">Belongs to the THADA family.</text>
</comment>
<dbReference type="PANTHER" id="PTHR14387">
    <property type="entry name" value="THADA/DEATH RECEPTOR INTERACTING PROTEIN"/>
    <property type="match status" value="1"/>
</dbReference>
<dbReference type="EMBL" id="LNIX01000004">
    <property type="protein sequence ID" value="OXA55491.1"/>
    <property type="molecule type" value="Genomic_DNA"/>
</dbReference>
<dbReference type="Pfam" id="PF25150">
    <property type="entry name" value="TPR_Trm732"/>
    <property type="match status" value="1"/>
</dbReference>
<keyword evidence="2" id="KW-0819">tRNA processing</keyword>
<dbReference type="PANTHER" id="PTHR14387:SF7">
    <property type="entry name" value="THYROID ADENOMA-ASSOCIATED PROTEIN"/>
    <property type="match status" value="1"/>
</dbReference>
<dbReference type="OrthoDB" id="73997at2759"/>
<dbReference type="InterPro" id="IPR051954">
    <property type="entry name" value="tRNA_methyltransferase_THADA"/>
</dbReference>
<comment type="caution">
    <text evidence="7">The sequence shown here is derived from an EMBL/GenBank/DDBJ whole genome shotgun (WGS) entry which is preliminary data.</text>
</comment>
<protein>
    <recommendedName>
        <fullName evidence="3">tRNA (32-2'-O)-methyltransferase regulator THADA</fullName>
    </recommendedName>
</protein>
<dbReference type="OMA" id="ANFGRRC"/>
<dbReference type="GO" id="GO:0030488">
    <property type="term" value="P:tRNA methylation"/>
    <property type="evidence" value="ECO:0007669"/>
    <property type="project" value="TreeGrafter"/>
</dbReference>
<dbReference type="Pfam" id="PF25151">
    <property type="entry name" value="TPR_Trm732_C"/>
    <property type="match status" value="1"/>
</dbReference>